<comment type="caution">
    <text evidence="2">The sequence shown here is derived from an EMBL/GenBank/DDBJ whole genome shotgun (WGS) entry which is preliminary data.</text>
</comment>
<reference evidence="2 3" key="1">
    <citation type="journal article" date="2015" name="Nat. Commun.">
        <title>Outbred genome sequencing and CRISPR/Cas9 gene editing in butterflies.</title>
        <authorList>
            <person name="Li X."/>
            <person name="Fan D."/>
            <person name="Zhang W."/>
            <person name="Liu G."/>
            <person name="Zhang L."/>
            <person name="Zhao L."/>
            <person name="Fang X."/>
            <person name="Chen L."/>
            <person name="Dong Y."/>
            <person name="Chen Y."/>
            <person name="Ding Y."/>
            <person name="Zhao R."/>
            <person name="Feng M."/>
            <person name="Zhu Y."/>
            <person name="Feng Y."/>
            <person name="Jiang X."/>
            <person name="Zhu D."/>
            <person name="Xiang H."/>
            <person name="Feng X."/>
            <person name="Li S."/>
            <person name="Wang J."/>
            <person name="Zhang G."/>
            <person name="Kronforst M.R."/>
            <person name="Wang W."/>
        </authorList>
    </citation>
    <scope>NUCLEOTIDE SEQUENCE [LARGE SCALE GENOMIC DNA]</scope>
    <source>
        <strain evidence="2">Ya'a_city_454_Px</strain>
        <tissue evidence="2">Whole body</tissue>
    </source>
</reference>
<dbReference type="Pfam" id="PF17189">
    <property type="entry name" value="Glyco_hydro_30C"/>
    <property type="match status" value="1"/>
</dbReference>
<evidence type="ECO:0000313" key="2">
    <source>
        <dbReference type="EMBL" id="KPJ20809.1"/>
    </source>
</evidence>
<dbReference type="InterPro" id="IPR033452">
    <property type="entry name" value="GH30_C"/>
</dbReference>
<feature type="domain" description="Glycosyl hydrolase family 30 beta sandwich" evidence="1">
    <location>
        <begin position="11"/>
        <end position="74"/>
    </location>
</feature>
<dbReference type="InterPro" id="IPR013780">
    <property type="entry name" value="Glyco_hydro_b"/>
</dbReference>
<organism evidence="2 3">
    <name type="scientific">Papilio xuthus</name>
    <name type="common">Asian swallowtail butterfly</name>
    <dbReference type="NCBI Taxonomy" id="66420"/>
    <lineage>
        <taxon>Eukaryota</taxon>
        <taxon>Metazoa</taxon>
        <taxon>Ecdysozoa</taxon>
        <taxon>Arthropoda</taxon>
        <taxon>Hexapoda</taxon>
        <taxon>Insecta</taxon>
        <taxon>Pterygota</taxon>
        <taxon>Neoptera</taxon>
        <taxon>Endopterygota</taxon>
        <taxon>Lepidoptera</taxon>
        <taxon>Glossata</taxon>
        <taxon>Ditrysia</taxon>
        <taxon>Papilionoidea</taxon>
        <taxon>Papilionidae</taxon>
        <taxon>Papilioninae</taxon>
        <taxon>Papilio</taxon>
    </lineage>
</organism>
<evidence type="ECO:0000259" key="1">
    <source>
        <dbReference type="Pfam" id="PF17189"/>
    </source>
</evidence>
<evidence type="ECO:0000313" key="3">
    <source>
        <dbReference type="Proteomes" id="UP000053268"/>
    </source>
</evidence>
<dbReference type="AlphaFoldDB" id="A0A0N1PJP9"/>
<dbReference type="Gene3D" id="2.60.40.1180">
    <property type="entry name" value="Golgi alpha-mannosidase II"/>
    <property type="match status" value="1"/>
</dbReference>
<proteinExistence type="predicted"/>
<gene>
    <name evidence="2" type="ORF">RR46_00187</name>
</gene>
<dbReference type="EMBL" id="LADI01016342">
    <property type="protein sequence ID" value="KPJ20809.1"/>
    <property type="molecule type" value="Genomic_DNA"/>
</dbReference>
<name>A0A0N1PJP9_PAPXU</name>
<keyword evidence="3" id="KW-1185">Reference proteome</keyword>
<accession>A0A0N1PJP9</accession>
<sequence>MGHFSKFIKRGSRRIEVNEIKPLFSWSVKHVGFQTPDGTVVLVLFNEGDKRIVSVRCGKKKAVLELEAKSVTTMEFSCVL</sequence>
<dbReference type="Proteomes" id="UP000053268">
    <property type="component" value="Unassembled WGS sequence"/>
</dbReference>
<protein>
    <recommendedName>
        <fullName evidence="1">Glycosyl hydrolase family 30 beta sandwich domain-containing protein</fullName>
    </recommendedName>
</protein>